<reference evidence="11 12" key="1">
    <citation type="journal article" date="2023" name="G3 (Bethesda)">
        <title>A chromosome-level genome assembly of Zasmidium syzygii isolated from banana leaves.</title>
        <authorList>
            <person name="van Westerhoven A.C."/>
            <person name="Mehrabi R."/>
            <person name="Talebi R."/>
            <person name="Steentjes M.B.F."/>
            <person name="Corcolon B."/>
            <person name="Chong P.A."/>
            <person name="Kema G.H.J."/>
            <person name="Seidl M.F."/>
        </authorList>
    </citation>
    <scope>NUCLEOTIDE SEQUENCE [LARGE SCALE GENOMIC DNA]</scope>
    <source>
        <strain evidence="11 12">P124</strain>
    </source>
</reference>
<comment type="similarity">
    <text evidence="2 7">Belongs to the enhancer of polycomb family.</text>
</comment>
<feature type="region of interest" description="Disordered" evidence="9">
    <location>
        <begin position="1"/>
        <end position="51"/>
    </location>
</feature>
<feature type="region of interest" description="Disordered" evidence="9">
    <location>
        <begin position="552"/>
        <end position="608"/>
    </location>
</feature>
<accession>A0ABR0EIF0</accession>
<dbReference type="EMBL" id="JAXOVC010000005">
    <property type="protein sequence ID" value="KAK4501207.1"/>
    <property type="molecule type" value="Genomic_DNA"/>
</dbReference>
<protein>
    <recommendedName>
        <fullName evidence="7">Enhancer of polycomb-like protein</fullName>
    </recommendedName>
</protein>
<dbReference type="Proteomes" id="UP001305779">
    <property type="component" value="Unassembled WGS sequence"/>
</dbReference>
<organism evidence="11 12">
    <name type="scientific">Zasmidium cellare</name>
    <name type="common">Wine cellar mold</name>
    <name type="synonym">Racodium cellare</name>
    <dbReference type="NCBI Taxonomy" id="395010"/>
    <lineage>
        <taxon>Eukaryota</taxon>
        <taxon>Fungi</taxon>
        <taxon>Dikarya</taxon>
        <taxon>Ascomycota</taxon>
        <taxon>Pezizomycotina</taxon>
        <taxon>Dothideomycetes</taxon>
        <taxon>Dothideomycetidae</taxon>
        <taxon>Mycosphaerellales</taxon>
        <taxon>Mycosphaerellaceae</taxon>
        <taxon>Zasmidium</taxon>
    </lineage>
</organism>
<feature type="compositionally biased region" description="Low complexity" evidence="9">
    <location>
        <begin position="578"/>
        <end position="595"/>
    </location>
</feature>
<dbReference type="PANTHER" id="PTHR14898">
    <property type="entry name" value="ENHANCER OF POLYCOMB"/>
    <property type="match status" value="1"/>
</dbReference>
<evidence type="ECO:0000259" key="10">
    <source>
        <dbReference type="Pfam" id="PF10513"/>
    </source>
</evidence>
<feature type="domain" description="Enhancer of polycomb-like N-terminal" evidence="10">
    <location>
        <begin position="12"/>
        <end position="168"/>
    </location>
</feature>
<feature type="coiled-coil region" evidence="8">
    <location>
        <begin position="263"/>
        <end position="290"/>
    </location>
</feature>
<evidence type="ECO:0000256" key="3">
    <source>
        <dbReference type="ARBA" id="ARBA00023015"/>
    </source>
</evidence>
<evidence type="ECO:0000256" key="9">
    <source>
        <dbReference type="SAM" id="MobiDB-lite"/>
    </source>
</evidence>
<comment type="function">
    <text evidence="6">Component of the NuA4 histone acetyltransferase complex which is involved in transcriptional activation of selected genes principally by acetylation of nucleosomal histone H4 and H2A. The NuA4 complex is also involved in DNA repair. Involved in gene silencing by neighboring heterochromatin, blockage of the silencing spreading along the chromosome, and required for cell cycle progression through G2/M.</text>
</comment>
<evidence type="ECO:0000256" key="2">
    <source>
        <dbReference type="ARBA" id="ARBA00008035"/>
    </source>
</evidence>
<evidence type="ECO:0000256" key="1">
    <source>
        <dbReference type="ARBA" id="ARBA00004123"/>
    </source>
</evidence>
<keyword evidence="4 7" id="KW-0804">Transcription</keyword>
<evidence type="ECO:0000313" key="11">
    <source>
        <dbReference type="EMBL" id="KAK4501207.1"/>
    </source>
</evidence>
<feature type="region of interest" description="Disordered" evidence="9">
    <location>
        <begin position="399"/>
        <end position="463"/>
    </location>
</feature>
<keyword evidence="12" id="KW-1185">Reference proteome</keyword>
<comment type="caution">
    <text evidence="11">The sequence shown here is derived from an EMBL/GenBank/DDBJ whole genome shotgun (WGS) entry which is preliminary data.</text>
</comment>
<name>A0ABR0EIF0_ZASCE</name>
<feature type="compositionally biased region" description="Basic residues" evidence="9">
    <location>
        <begin position="1"/>
        <end position="17"/>
    </location>
</feature>
<dbReference type="InterPro" id="IPR019542">
    <property type="entry name" value="Enhancer_polycomb-like_N"/>
</dbReference>
<evidence type="ECO:0000256" key="8">
    <source>
        <dbReference type="SAM" id="Coils"/>
    </source>
</evidence>
<evidence type="ECO:0000256" key="6">
    <source>
        <dbReference type="ARBA" id="ARBA00025513"/>
    </source>
</evidence>
<dbReference type="Pfam" id="PF10513">
    <property type="entry name" value="EPL1"/>
    <property type="match status" value="1"/>
</dbReference>
<sequence>MSTRNHVARNVRQRKLNTKQPLRIIREQDVQDAVDDDGQRSTPQVETGVEKGEEGEYHLQAVINAERAAVLGTSTQQSYIPTPDAVEAKGVKYDELYPKAFRSPPATYIRFSSTVEDCIGITYCMNEDDAKFLEQLNDGKDVNGQPLKDKSSQCSEDTFEEVMNFFEESSARMQPFANLDDAPVLSLEEMEQHHREEASLSSEAQRFLKPIYEYWTIRKGSRALMPTIKVRVLDTTNEADDADPYVCFRRREVRQTRKTRGRDAQVVEKIKKLRLELEQARQLVQMVREREKLNADNLDISRKVFEQRKQLKDVKIAKNIIGEKGEDEELLVNQKPVPKPKARPDGQRPPTLRLRSGGDRSAPDSDLEFLSDRQAEAEAHVTHTIESRKEQHRRWNQHWEDKTWNPLTPPPEPDESNSKWGSLSPGGTGYPTPPPSLPSRSSQDRDGDIDMVDPKPLQDTLPGAEQQFSFFFPPPCSVEGFFDEDITFAKRNGHPAARLRRGRGGRLHLEMRKARPKGLLARGVVSDSDSDDEVEDYFPVSDAKTFDYRCALNSRARPGPDGTERRQWPSGDQTAMMAGAQQPQQQAASSAAHSQPNPPPQATGGSSS</sequence>
<keyword evidence="3 7" id="KW-0805">Transcription regulation</keyword>
<evidence type="ECO:0000256" key="5">
    <source>
        <dbReference type="ARBA" id="ARBA00023242"/>
    </source>
</evidence>
<gene>
    <name evidence="11" type="ORF">PRZ48_007014</name>
</gene>
<comment type="subcellular location">
    <subcellularLocation>
        <location evidence="1 7">Nucleus</location>
    </subcellularLocation>
</comment>
<proteinExistence type="inferred from homology"/>
<dbReference type="InterPro" id="IPR024943">
    <property type="entry name" value="Enhancer_polycomb"/>
</dbReference>
<keyword evidence="5 7" id="KW-0539">Nucleus</keyword>
<evidence type="ECO:0000256" key="4">
    <source>
        <dbReference type="ARBA" id="ARBA00023163"/>
    </source>
</evidence>
<feature type="region of interest" description="Disordered" evidence="9">
    <location>
        <begin position="329"/>
        <end position="366"/>
    </location>
</feature>
<evidence type="ECO:0000256" key="7">
    <source>
        <dbReference type="RuleBase" id="RU361124"/>
    </source>
</evidence>
<evidence type="ECO:0000313" key="12">
    <source>
        <dbReference type="Proteomes" id="UP001305779"/>
    </source>
</evidence>
<keyword evidence="8" id="KW-0175">Coiled coil</keyword>